<dbReference type="AlphaFoldDB" id="A0A5C3E8B9"/>
<organism evidence="3 4">
    <name type="scientific">Ustilago trichophora</name>
    <dbReference type="NCBI Taxonomy" id="86804"/>
    <lineage>
        <taxon>Eukaryota</taxon>
        <taxon>Fungi</taxon>
        <taxon>Dikarya</taxon>
        <taxon>Basidiomycota</taxon>
        <taxon>Ustilaginomycotina</taxon>
        <taxon>Ustilaginomycetes</taxon>
        <taxon>Ustilaginales</taxon>
        <taxon>Ustilaginaceae</taxon>
        <taxon>Ustilago</taxon>
    </lineage>
</organism>
<evidence type="ECO:0000256" key="1">
    <source>
        <dbReference type="SAM" id="MobiDB-lite"/>
    </source>
</evidence>
<feature type="region of interest" description="Disordered" evidence="1">
    <location>
        <begin position="49"/>
        <end position="74"/>
    </location>
</feature>
<evidence type="ECO:0000313" key="3">
    <source>
        <dbReference type="EMBL" id="SPO26934.1"/>
    </source>
</evidence>
<reference evidence="3 4" key="1">
    <citation type="submission" date="2018-03" db="EMBL/GenBank/DDBJ databases">
        <authorList>
            <person name="Guldener U."/>
        </authorList>
    </citation>
    <scope>NUCLEOTIDE SEQUENCE [LARGE SCALE GENOMIC DNA]</scope>
    <source>
        <strain evidence="3 4">NBRC100155</strain>
    </source>
</reference>
<proteinExistence type="predicted"/>
<sequence length="342" mass="39069">MRVLALVACLGLMATFHIRDTLAMEGSGSDKTPEYRLFPQERFLGTFPMRHPVVPSDSRSREELDSARSSASGLKHNDQFPWNLKYKVPWGNLRQSVLSSRTLADIAEFEKDGRKYGPFTVGLSHFEPKPYPIGFPHISRPEALRLQRPVNFEDYAVSYKKGFQFAPGAVDFSMEPGLLRDIQAALHKLLEQSGRQPEFVSGTPQLKQGDYLWPPVQVSAKEPKVLDMHPRLKQHLHEAARFALRMSRSEEPPKIYHLQVPSARYGYRHIMMLPGDPVKFTTMHEPSANSEFWFMNEVMADGEKSPTYLNLGGTFLPKDFPEILGNAGDFRPAFQHLFEYRF</sequence>
<feature type="chain" id="PRO_5022678124" description="Effector family protein Eff1" evidence="2">
    <location>
        <begin position="24"/>
        <end position="342"/>
    </location>
</feature>
<keyword evidence="2" id="KW-0732">Signal</keyword>
<name>A0A5C3E8B9_9BASI</name>
<evidence type="ECO:0008006" key="5">
    <source>
        <dbReference type="Google" id="ProtNLM"/>
    </source>
</evidence>
<dbReference type="EMBL" id="OOIN01000016">
    <property type="protein sequence ID" value="SPO26934.1"/>
    <property type="molecule type" value="Genomic_DNA"/>
</dbReference>
<evidence type="ECO:0000313" key="4">
    <source>
        <dbReference type="Proteomes" id="UP000324022"/>
    </source>
</evidence>
<gene>
    <name evidence="3" type="ORF">UTRI_10402_B</name>
</gene>
<evidence type="ECO:0000256" key="2">
    <source>
        <dbReference type="SAM" id="SignalP"/>
    </source>
</evidence>
<keyword evidence="4" id="KW-1185">Reference proteome</keyword>
<dbReference type="Proteomes" id="UP000324022">
    <property type="component" value="Unassembled WGS sequence"/>
</dbReference>
<feature type="signal peptide" evidence="2">
    <location>
        <begin position="1"/>
        <end position="23"/>
    </location>
</feature>
<protein>
    <recommendedName>
        <fullName evidence="5">Effector family protein Eff1</fullName>
    </recommendedName>
</protein>
<accession>A0A5C3E8B9</accession>